<gene>
    <name evidence="6" type="ORF">SAMN05444141_102229</name>
</gene>
<evidence type="ECO:0000313" key="6">
    <source>
        <dbReference type="EMBL" id="SFT60147.1"/>
    </source>
</evidence>
<evidence type="ECO:0000256" key="1">
    <source>
        <dbReference type="ARBA" id="ARBA00022723"/>
    </source>
</evidence>
<evidence type="ECO:0000313" key="7">
    <source>
        <dbReference type="Proteomes" id="UP000183371"/>
    </source>
</evidence>
<dbReference type="PANTHER" id="PTHR42988">
    <property type="entry name" value="PHOSPHOHYDROLASE"/>
    <property type="match status" value="1"/>
</dbReference>
<keyword evidence="3" id="KW-0408">Iron</keyword>
<dbReference type="SUPFAM" id="SSF56300">
    <property type="entry name" value="Metallo-dependent phosphatases"/>
    <property type="match status" value="1"/>
</dbReference>
<comment type="similarity">
    <text evidence="4">Belongs to the cyclic nucleotide phosphodiesterase class-III family.</text>
</comment>
<dbReference type="InterPro" id="IPR029052">
    <property type="entry name" value="Metallo-depent_PP-like"/>
</dbReference>
<evidence type="ECO:0000256" key="2">
    <source>
        <dbReference type="ARBA" id="ARBA00022801"/>
    </source>
</evidence>
<dbReference type="Gene3D" id="3.60.21.10">
    <property type="match status" value="1"/>
</dbReference>
<dbReference type="PANTHER" id="PTHR42988:SF2">
    <property type="entry name" value="CYCLIC NUCLEOTIDE PHOSPHODIESTERASE CBUA0032-RELATED"/>
    <property type="match status" value="1"/>
</dbReference>
<keyword evidence="2" id="KW-0378">Hydrolase</keyword>
<sequence length="259" mass="28481">MLVAQISDVHANPNNDNLQRLNAVIAWLEVIQPDVLIVSGDLVDDRWADGYGLIMDALAPLSGRRFVLPGNADDRHLMRECLPKEDYWHHPYEMHFAESVGGVTFVGVDTCLDGKTEGSIPEHLSWLEQTLDRCEPRTAFLFTHQHLFPSGIEPADKFICQGADQFESMLKSCSNPPIAISSGHVHRSMSSMIAGAPAYICGSVCFANPLLLDVSWQLPSEQLPALMLHDFRGGRLVSSHVSVDGLNALSSQSRHLVSA</sequence>
<dbReference type="EMBL" id="FPBD01000002">
    <property type="protein sequence ID" value="SFT60147.1"/>
    <property type="molecule type" value="Genomic_DNA"/>
</dbReference>
<keyword evidence="1" id="KW-0479">Metal-binding</keyword>
<organism evidence="6 7">
    <name type="scientific">Pseudovibrio denitrificans</name>
    <dbReference type="NCBI Taxonomy" id="258256"/>
    <lineage>
        <taxon>Bacteria</taxon>
        <taxon>Pseudomonadati</taxon>
        <taxon>Pseudomonadota</taxon>
        <taxon>Alphaproteobacteria</taxon>
        <taxon>Hyphomicrobiales</taxon>
        <taxon>Stappiaceae</taxon>
        <taxon>Pseudovibrio</taxon>
    </lineage>
</organism>
<protein>
    <submittedName>
        <fullName evidence="6">3',5'-cyclic AMP phosphodiesterase CpdA</fullName>
    </submittedName>
</protein>
<dbReference type="RefSeq" id="WP_208608795.1">
    <property type="nucleotide sequence ID" value="NZ_FPBD01000002.1"/>
</dbReference>
<dbReference type="GO" id="GO:0016787">
    <property type="term" value="F:hydrolase activity"/>
    <property type="evidence" value="ECO:0007669"/>
    <property type="project" value="UniProtKB-KW"/>
</dbReference>
<evidence type="ECO:0000256" key="3">
    <source>
        <dbReference type="ARBA" id="ARBA00023004"/>
    </source>
</evidence>
<evidence type="ECO:0000256" key="4">
    <source>
        <dbReference type="ARBA" id="ARBA00025742"/>
    </source>
</evidence>
<keyword evidence="7" id="KW-1185">Reference proteome</keyword>
<dbReference type="Pfam" id="PF00149">
    <property type="entry name" value="Metallophos"/>
    <property type="match status" value="1"/>
</dbReference>
<name>A0A1I6ZBU0_9HYPH</name>
<dbReference type="AlphaFoldDB" id="A0A1I6ZBU0"/>
<feature type="domain" description="Calcineurin-like phosphoesterase" evidence="5">
    <location>
        <begin position="1"/>
        <end position="187"/>
    </location>
</feature>
<evidence type="ECO:0000259" key="5">
    <source>
        <dbReference type="Pfam" id="PF00149"/>
    </source>
</evidence>
<dbReference type="Proteomes" id="UP000183371">
    <property type="component" value="Unassembled WGS sequence"/>
</dbReference>
<dbReference type="GO" id="GO:0046872">
    <property type="term" value="F:metal ion binding"/>
    <property type="evidence" value="ECO:0007669"/>
    <property type="project" value="UniProtKB-KW"/>
</dbReference>
<proteinExistence type="inferred from homology"/>
<dbReference type="InterPro" id="IPR004843">
    <property type="entry name" value="Calcineurin-like_PHP"/>
</dbReference>
<accession>A0A1I6ZBU0</accession>
<reference evidence="7" key="1">
    <citation type="submission" date="2016-10" db="EMBL/GenBank/DDBJ databases">
        <authorList>
            <person name="Varghese N."/>
            <person name="Submissions S."/>
        </authorList>
    </citation>
    <scope>NUCLEOTIDE SEQUENCE [LARGE SCALE GENOMIC DNA]</scope>
    <source>
        <strain evidence="7">DSM 17465</strain>
    </source>
</reference>
<dbReference type="InterPro" id="IPR050884">
    <property type="entry name" value="CNP_phosphodiesterase-III"/>
</dbReference>